<name>A0A4R8RBQ4_9MYCO</name>
<organism evidence="1 2">
    <name type="scientific">Mycobacteroides franklinii</name>
    <dbReference type="NCBI Taxonomy" id="948102"/>
    <lineage>
        <taxon>Bacteria</taxon>
        <taxon>Bacillati</taxon>
        <taxon>Actinomycetota</taxon>
        <taxon>Actinomycetes</taxon>
        <taxon>Mycobacteriales</taxon>
        <taxon>Mycobacteriaceae</taxon>
        <taxon>Mycobacteroides</taxon>
    </lineage>
</organism>
<protein>
    <submittedName>
        <fullName evidence="1">Uncharacterized protein</fullName>
    </submittedName>
</protein>
<dbReference type="RefSeq" id="WP_134048015.1">
    <property type="nucleotide sequence ID" value="NZ_PECB01000003.1"/>
</dbReference>
<gene>
    <name evidence="1" type="ORF">CCUG63697_00826</name>
</gene>
<keyword evidence="2" id="KW-1185">Reference proteome</keyword>
<comment type="caution">
    <text evidence="1">The sequence shown here is derived from an EMBL/GenBank/DDBJ whole genome shotgun (WGS) entry which is preliminary data.</text>
</comment>
<dbReference type="AlphaFoldDB" id="A0A4R8RBQ4"/>
<proteinExistence type="predicted"/>
<dbReference type="EMBL" id="PECC01000026">
    <property type="protein sequence ID" value="TDZ52348.1"/>
    <property type="molecule type" value="Genomic_DNA"/>
</dbReference>
<evidence type="ECO:0000313" key="2">
    <source>
        <dbReference type="Proteomes" id="UP000295165"/>
    </source>
</evidence>
<reference evidence="1 2" key="1">
    <citation type="journal article" date="2019" name="Sci. Rep.">
        <title>Extended insight into the Mycobacterium chelonae-abscessus complex through whole genome sequencing of Mycobacterium salmoniphilum outbreak and Mycobacterium salmoniphilum-like strains.</title>
        <authorList>
            <person name="Behra P.R.K."/>
            <person name="Das S."/>
            <person name="Pettersson B.M.F."/>
            <person name="Shirreff L."/>
            <person name="DuCote T."/>
            <person name="Jacobsson K.G."/>
            <person name="Ennis D.G."/>
            <person name="Kirsebom L.A."/>
        </authorList>
    </citation>
    <scope>NUCLEOTIDE SEQUENCE [LARGE SCALE GENOMIC DNA]</scope>
    <source>
        <strain evidence="1 2">CCUG 63697</strain>
    </source>
</reference>
<dbReference type="Proteomes" id="UP000295165">
    <property type="component" value="Unassembled WGS sequence"/>
</dbReference>
<sequence length="99" mass="10832">MAKSGTTVDTRTILVILKGGKRRQVSNIPANAKITYGPVSPGGNWNGNQQNALRIYTSQQNQLAVFVGVEEFRDLSLTIQEQKVSTPRARTRTADLFAA</sequence>
<evidence type="ECO:0000313" key="1">
    <source>
        <dbReference type="EMBL" id="TDZ52348.1"/>
    </source>
</evidence>
<accession>A0A4R8RBQ4</accession>